<evidence type="ECO:0000313" key="10">
    <source>
        <dbReference type="EMBL" id="KAK7904575.1"/>
    </source>
</evidence>
<name>A0AAW0NMH9_9GOBI</name>
<evidence type="ECO:0000313" key="11">
    <source>
        <dbReference type="Proteomes" id="UP001460270"/>
    </source>
</evidence>
<proteinExistence type="inferred from homology"/>
<dbReference type="GO" id="GO:0006120">
    <property type="term" value="P:mitochondrial electron transport, NADH to ubiquinone"/>
    <property type="evidence" value="ECO:0007669"/>
    <property type="project" value="TreeGrafter"/>
</dbReference>
<keyword evidence="5" id="KW-0143">Chaperone</keyword>
<dbReference type="EMBL" id="JBBPFD010000012">
    <property type="protein sequence ID" value="KAK7904575.1"/>
    <property type="molecule type" value="Genomic_DNA"/>
</dbReference>
<keyword evidence="11" id="KW-1185">Reference proteome</keyword>
<reference evidence="11" key="1">
    <citation type="submission" date="2024-04" db="EMBL/GenBank/DDBJ databases">
        <title>Salinicola lusitanus LLJ914,a marine bacterium isolated from the Okinawa Trough.</title>
        <authorList>
            <person name="Li J."/>
        </authorList>
    </citation>
    <scope>NUCLEOTIDE SEQUENCE [LARGE SCALE GENOMIC DNA]</scope>
</reference>
<evidence type="ECO:0000259" key="9">
    <source>
        <dbReference type="Pfam" id="PF08547"/>
    </source>
</evidence>
<dbReference type="AlphaFoldDB" id="A0AAW0NMH9"/>
<protein>
    <recommendedName>
        <fullName evidence="3">Complex I intermediate-associated protein 30, mitochondrial</fullName>
    </recommendedName>
    <alternativeName>
        <fullName evidence="7">NADH dehydrogenase [ubiquinone] 1 alpha subcomplex assembly factor 1</fullName>
    </alternativeName>
</protein>
<dbReference type="GO" id="GO:0032981">
    <property type="term" value="P:mitochondrial respiratory chain complex I assembly"/>
    <property type="evidence" value="ECO:0007669"/>
    <property type="project" value="TreeGrafter"/>
</dbReference>
<comment type="subcellular location">
    <subcellularLocation>
        <location evidence="1">Mitochondrion</location>
    </subcellularLocation>
</comment>
<comment type="function">
    <text evidence="6">As part of the MCIA complex, involved in the assembly of the mitochondrial complex I.</text>
</comment>
<accession>A0AAW0NMH9</accession>
<keyword evidence="4" id="KW-0496">Mitochondrion</keyword>
<dbReference type="Pfam" id="PF08547">
    <property type="entry name" value="CIA30"/>
    <property type="match status" value="1"/>
</dbReference>
<evidence type="ECO:0000256" key="7">
    <source>
        <dbReference type="ARBA" id="ARBA00031882"/>
    </source>
</evidence>
<evidence type="ECO:0000256" key="8">
    <source>
        <dbReference type="ARBA" id="ARBA00047124"/>
    </source>
</evidence>
<comment type="similarity">
    <text evidence="2">Belongs to the CIA30 family.</text>
</comment>
<evidence type="ECO:0000256" key="4">
    <source>
        <dbReference type="ARBA" id="ARBA00023128"/>
    </source>
</evidence>
<dbReference type="PANTHER" id="PTHR13194">
    <property type="entry name" value="COMPLEX I INTERMEDIATE-ASSOCIATED PROTEIN 30"/>
    <property type="match status" value="1"/>
</dbReference>
<dbReference type="PANTHER" id="PTHR13194:SF18">
    <property type="entry name" value="COMPLEX I INTERMEDIATE-ASSOCIATED PROTEIN 30, MITOCHONDRIAL"/>
    <property type="match status" value="1"/>
</dbReference>
<feature type="domain" description="NADH:ubiquinone oxidoreductase intermediate-associated protein 30" evidence="9">
    <location>
        <begin position="106"/>
        <end position="279"/>
    </location>
</feature>
<dbReference type="Proteomes" id="UP001460270">
    <property type="component" value="Unassembled WGS sequence"/>
</dbReference>
<dbReference type="SUPFAM" id="SSF49785">
    <property type="entry name" value="Galactose-binding domain-like"/>
    <property type="match status" value="1"/>
</dbReference>
<dbReference type="GO" id="GO:0005739">
    <property type="term" value="C:mitochondrion"/>
    <property type="evidence" value="ECO:0007669"/>
    <property type="project" value="UniProtKB-SubCell"/>
</dbReference>
<evidence type="ECO:0000256" key="1">
    <source>
        <dbReference type="ARBA" id="ARBA00004173"/>
    </source>
</evidence>
<evidence type="ECO:0000256" key="2">
    <source>
        <dbReference type="ARBA" id="ARBA00007884"/>
    </source>
</evidence>
<evidence type="ECO:0000256" key="5">
    <source>
        <dbReference type="ARBA" id="ARBA00023186"/>
    </source>
</evidence>
<comment type="caution">
    <text evidence="10">The sequence shown here is derived from an EMBL/GenBank/DDBJ whole genome shotgun (WGS) entry which is preliminary data.</text>
</comment>
<evidence type="ECO:0000256" key="3">
    <source>
        <dbReference type="ARBA" id="ARBA00020004"/>
    </source>
</evidence>
<comment type="subunit">
    <text evidence="8">Part of the mitochondrial complex I assembly/MCIA complex that comprises at least the core subunits TMEM126B, NDUFAF1, ECSIT and ACAD9 and complement subunits such as COA1 and TMEM186. Interacts with ECSIT. Interacts with ACAD9. At early stages of complex I assembly, it is found in intermediate subcomplexes that contain different subunits including NDUFB6, NDUFA6, NDUFA9, NDUFS3, NDUFS7, ND1, ND2 and ND3. Interacts with TMEM70 and TMEM242.</text>
</comment>
<dbReference type="Gene3D" id="2.60.120.430">
    <property type="entry name" value="Galactose-binding lectin"/>
    <property type="match status" value="1"/>
</dbReference>
<organism evidence="10 11">
    <name type="scientific">Mugilogobius chulae</name>
    <name type="common">yellowstripe goby</name>
    <dbReference type="NCBI Taxonomy" id="88201"/>
    <lineage>
        <taxon>Eukaryota</taxon>
        <taxon>Metazoa</taxon>
        <taxon>Chordata</taxon>
        <taxon>Craniata</taxon>
        <taxon>Vertebrata</taxon>
        <taxon>Euteleostomi</taxon>
        <taxon>Actinopterygii</taxon>
        <taxon>Neopterygii</taxon>
        <taxon>Teleostei</taxon>
        <taxon>Neoteleostei</taxon>
        <taxon>Acanthomorphata</taxon>
        <taxon>Gobiaria</taxon>
        <taxon>Gobiiformes</taxon>
        <taxon>Gobioidei</taxon>
        <taxon>Gobiidae</taxon>
        <taxon>Gobionellinae</taxon>
        <taxon>Mugilogobius</taxon>
    </lineage>
</organism>
<dbReference type="InterPro" id="IPR013857">
    <property type="entry name" value="NADH-UbQ_OxRdtase-assoc_prot30"/>
</dbReference>
<dbReference type="GO" id="GO:0051082">
    <property type="term" value="F:unfolded protein binding"/>
    <property type="evidence" value="ECO:0007669"/>
    <property type="project" value="TreeGrafter"/>
</dbReference>
<dbReference type="InterPro" id="IPR039131">
    <property type="entry name" value="NDUFAF1"/>
</dbReference>
<sequence>MSLVQMSRLSVTRLALHAQNHHLLLSSSVSPLITFKRTMLQDPYRRPGQPKENKFPWEKINFDLSKGLAGIKKHFALLKKEFADRWVGPEGKPIIEHLLEQNRVVWEFRGPESLEDWVVSSDREIGGHSEAYLKIGRNNNTCLLYGTLNSTPPRDGETRYSGYCTMKSKQQLSSFDRKKHFDWTSFNTLHLRVRGDGRPWMINIGFETYFSHQKDDLYSYFLYTRGGPYWQDVKIPFSKFFLTHRGRIQDDQHCLWLDKVNSIGFTLGDKADGPFQLEIDFIGVCKDYAHTEEFAYEVYKRNPEV</sequence>
<gene>
    <name evidence="10" type="ORF">WMY93_017182</name>
</gene>
<evidence type="ECO:0000256" key="6">
    <source>
        <dbReference type="ARBA" id="ARBA00029396"/>
    </source>
</evidence>
<dbReference type="InterPro" id="IPR008979">
    <property type="entry name" value="Galactose-bd-like_sf"/>
</dbReference>